<dbReference type="PANTHER" id="PTHR42701">
    <property type="entry name" value="IMIDAZOLE GLYCEROL PHOSPHATE SYNTHASE SUBUNIT HISH"/>
    <property type="match status" value="1"/>
</dbReference>
<name>A0A1T4YT55_9BACT</name>
<dbReference type="PIRSF" id="PIRSF000495">
    <property type="entry name" value="Amidotransf_hisH"/>
    <property type="match status" value="1"/>
</dbReference>
<feature type="active site" description="Nucleophile" evidence="10 11">
    <location>
        <position position="80"/>
    </location>
</feature>
<evidence type="ECO:0000256" key="4">
    <source>
        <dbReference type="ARBA" id="ARBA00022801"/>
    </source>
</evidence>
<dbReference type="OrthoDB" id="9807137at2"/>
<dbReference type="InterPro" id="IPR017926">
    <property type="entry name" value="GATASE"/>
</dbReference>
<comment type="pathway">
    <text evidence="1 10">Amino-acid biosynthesis; L-histidine biosynthesis; L-histidine from 5-phospho-alpha-D-ribose 1-diphosphate: step 5/9.</text>
</comment>
<dbReference type="Proteomes" id="UP000190774">
    <property type="component" value="Unassembled WGS sequence"/>
</dbReference>
<dbReference type="UniPathway" id="UPA00031">
    <property type="reaction ID" value="UER00010"/>
</dbReference>
<evidence type="ECO:0000256" key="2">
    <source>
        <dbReference type="ARBA" id="ARBA00011152"/>
    </source>
</evidence>
<dbReference type="HAMAP" id="MF_00278">
    <property type="entry name" value="HisH"/>
    <property type="match status" value="1"/>
</dbReference>
<dbReference type="GO" id="GO:0000105">
    <property type="term" value="P:L-histidine biosynthetic process"/>
    <property type="evidence" value="ECO:0007669"/>
    <property type="project" value="UniProtKB-UniRule"/>
</dbReference>
<dbReference type="GO" id="GO:0005737">
    <property type="term" value="C:cytoplasm"/>
    <property type="evidence" value="ECO:0007669"/>
    <property type="project" value="UniProtKB-SubCell"/>
</dbReference>
<dbReference type="GO" id="GO:0004359">
    <property type="term" value="F:glutaminase activity"/>
    <property type="evidence" value="ECO:0007669"/>
    <property type="project" value="UniProtKB-EC"/>
</dbReference>
<dbReference type="InterPro" id="IPR010139">
    <property type="entry name" value="Imidazole-glycPsynth_HisH"/>
</dbReference>
<evidence type="ECO:0000256" key="8">
    <source>
        <dbReference type="ARBA" id="ARBA00047838"/>
    </source>
</evidence>
<evidence type="ECO:0000256" key="1">
    <source>
        <dbReference type="ARBA" id="ARBA00005091"/>
    </source>
</evidence>
<dbReference type="InterPro" id="IPR029062">
    <property type="entry name" value="Class_I_gatase-like"/>
</dbReference>
<dbReference type="PANTHER" id="PTHR42701:SF1">
    <property type="entry name" value="IMIDAZOLE GLYCEROL PHOSPHATE SYNTHASE SUBUNIT HISH"/>
    <property type="match status" value="1"/>
</dbReference>
<keyword evidence="4 10" id="KW-0378">Hydrolase</keyword>
<reference evidence="14" key="1">
    <citation type="submission" date="2017-02" db="EMBL/GenBank/DDBJ databases">
        <authorList>
            <person name="Varghese N."/>
            <person name="Submissions S."/>
        </authorList>
    </citation>
    <scope>NUCLEOTIDE SEQUENCE [LARGE SCALE GENOMIC DNA]</scope>
    <source>
        <strain evidence="14">ATCC 700200</strain>
    </source>
</reference>
<dbReference type="AlphaFoldDB" id="A0A1T4YT55"/>
<dbReference type="Pfam" id="PF00117">
    <property type="entry name" value="GATase"/>
    <property type="match status" value="1"/>
</dbReference>
<dbReference type="PROSITE" id="PS51273">
    <property type="entry name" value="GATASE_TYPE_1"/>
    <property type="match status" value="1"/>
</dbReference>
<dbReference type="GO" id="GO:0016829">
    <property type="term" value="F:lyase activity"/>
    <property type="evidence" value="ECO:0007669"/>
    <property type="project" value="UniProtKB-KW"/>
</dbReference>
<dbReference type="STRING" id="48467.SAMN02745166_04065"/>
<dbReference type="RefSeq" id="WP_078815212.1">
    <property type="nucleotide sequence ID" value="NZ_FUYE01000016.1"/>
</dbReference>
<feature type="active site" evidence="10 11">
    <location>
        <position position="187"/>
    </location>
</feature>
<evidence type="ECO:0000256" key="3">
    <source>
        <dbReference type="ARBA" id="ARBA00022605"/>
    </source>
</evidence>
<sequence>MNLGVLDYGAGNLRSVLNAFTAIGREAKLVTGPEGFEGLDVLVFPGQGAFGDSVRILKQNQLWEPLKEWLAADRPYLGFCLGYQLLFEASEESPGVEGLGVAPGIVRKFKAEHGLKIPHMGWNQVHWEERGAKWWKGLPNPSYLYYVHSYYPDVTDESLALCRTTYGSEFIAGICKENLMAVQFHPEKSQDTGLTLLRNAVAAFE</sequence>
<feature type="domain" description="Glutamine amidotransferase" evidence="12">
    <location>
        <begin position="5"/>
        <end position="199"/>
    </location>
</feature>
<evidence type="ECO:0000256" key="10">
    <source>
        <dbReference type="HAMAP-Rule" id="MF_00278"/>
    </source>
</evidence>
<keyword evidence="7 10" id="KW-0456">Lyase</keyword>
<proteinExistence type="inferred from homology"/>
<dbReference type="SUPFAM" id="SSF52317">
    <property type="entry name" value="Class I glutamine amidotransferase-like"/>
    <property type="match status" value="1"/>
</dbReference>
<evidence type="ECO:0000256" key="6">
    <source>
        <dbReference type="ARBA" id="ARBA00023102"/>
    </source>
</evidence>
<comment type="catalytic activity">
    <reaction evidence="8 10">
        <text>5-[(5-phospho-1-deoxy-D-ribulos-1-ylimino)methylamino]-1-(5-phospho-beta-D-ribosyl)imidazole-4-carboxamide + L-glutamine = D-erythro-1-(imidazol-4-yl)glycerol 3-phosphate + 5-amino-1-(5-phospho-beta-D-ribosyl)imidazole-4-carboxamide + L-glutamate + H(+)</text>
        <dbReference type="Rhea" id="RHEA:24793"/>
        <dbReference type="ChEBI" id="CHEBI:15378"/>
        <dbReference type="ChEBI" id="CHEBI:29985"/>
        <dbReference type="ChEBI" id="CHEBI:58278"/>
        <dbReference type="ChEBI" id="CHEBI:58359"/>
        <dbReference type="ChEBI" id="CHEBI:58475"/>
        <dbReference type="ChEBI" id="CHEBI:58525"/>
        <dbReference type="EC" id="4.3.2.10"/>
    </reaction>
</comment>
<dbReference type="GO" id="GO:0000107">
    <property type="term" value="F:imidazoleglycerol-phosphate synthase activity"/>
    <property type="evidence" value="ECO:0007669"/>
    <property type="project" value="UniProtKB-UniRule"/>
</dbReference>
<protein>
    <recommendedName>
        <fullName evidence="10">Imidazole glycerol phosphate synthase subunit HisH</fullName>
        <ecNumber evidence="10">4.3.2.10</ecNumber>
    </recommendedName>
    <alternativeName>
        <fullName evidence="10">IGP synthase glutaminase subunit</fullName>
        <ecNumber evidence="10">3.5.1.2</ecNumber>
    </alternativeName>
    <alternativeName>
        <fullName evidence="10">IGP synthase subunit HisH</fullName>
    </alternativeName>
    <alternativeName>
        <fullName evidence="10">ImGP synthase subunit HisH</fullName>
        <shortName evidence="10">IGPS subunit HisH</shortName>
    </alternativeName>
</protein>
<comment type="function">
    <text evidence="10">IGPS catalyzes the conversion of PRFAR and glutamine to IGP, AICAR and glutamate. The HisH subunit catalyzes the hydrolysis of glutamine to glutamate and ammonia as part of the synthesis of IGP and AICAR. The resulting ammonia molecule is channeled to the active site of HisF.</text>
</comment>
<accession>A0A1T4YT55</accession>
<dbReference type="Gene3D" id="3.40.50.880">
    <property type="match status" value="1"/>
</dbReference>
<dbReference type="EC" id="4.3.2.10" evidence="10"/>
<evidence type="ECO:0000259" key="12">
    <source>
        <dbReference type="Pfam" id="PF00117"/>
    </source>
</evidence>
<comment type="subcellular location">
    <subcellularLocation>
        <location evidence="10">Cytoplasm</location>
    </subcellularLocation>
</comment>
<organism evidence="13 14">
    <name type="scientific">Prosthecobacter debontii</name>
    <dbReference type="NCBI Taxonomy" id="48467"/>
    <lineage>
        <taxon>Bacteria</taxon>
        <taxon>Pseudomonadati</taxon>
        <taxon>Verrucomicrobiota</taxon>
        <taxon>Verrucomicrobiia</taxon>
        <taxon>Verrucomicrobiales</taxon>
        <taxon>Verrucomicrobiaceae</taxon>
        <taxon>Prosthecobacter</taxon>
    </lineage>
</organism>
<evidence type="ECO:0000256" key="11">
    <source>
        <dbReference type="PIRSR" id="PIRSR000495-1"/>
    </source>
</evidence>
<evidence type="ECO:0000313" key="13">
    <source>
        <dbReference type="EMBL" id="SKB04435.1"/>
    </source>
</evidence>
<evidence type="ECO:0000256" key="7">
    <source>
        <dbReference type="ARBA" id="ARBA00023239"/>
    </source>
</evidence>
<dbReference type="EMBL" id="FUYE01000016">
    <property type="protein sequence ID" value="SKB04435.1"/>
    <property type="molecule type" value="Genomic_DNA"/>
</dbReference>
<dbReference type="NCBIfam" id="TIGR01855">
    <property type="entry name" value="IMP_synth_hisH"/>
    <property type="match status" value="1"/>
</dbReference>
<evidence type="ECO:0000256" key="9">
    <source>
        <dbReference type="ARBA" id="ARBA00049534"/>
    </source>
</evidence>
<keyword evidence="5 10" id="KW-0315">Glutamine amidotransferase</keyword>
<keyword evidence="6 10" id="KW-0368">Histidine biosynthesis</keyword>
<dbReference type="EC" id="3.5.1.2" evidence="10"/>
<comment type="subunit">
    <text evidence="2 10">Heterodimer of HisH and HisF.</text>
</comment>
<keyword evidence="3 10" id="KW-0028">Amino-acid biosynthesis</keyword>
<keyword evidence="14" id="KW-1185">Reference proteome</keyword>
<evidence type="ECO:0000313" key="14">
    <source>
        <dbReference type="Proteomes" id="UP000190774"/>
    </source>
</evidence>
<comment type="catalytic activity">
    <reaction evidence="9 10">
        <text>L-glutamine + H2O = L-glutamate + NH4(+)</text>
        <dbReference type="Rhea" id="RHEA:15889"/>
        <dbReference type="ChEBI" id="CHEBI:15377"/>
        <dbReference type="ChEBI" id="CHEBI:28938"/>
        <dbReference type="ChEBI" id="CHEBI:29985"/>
        <dbReference type="ChEBI" id="CHEBI:58359"/>
        <dbReference type="EC" id="3.5.1.2"/>
    </reaction>
</comment>
<keyword evidence="13" id="KW-0808">Transferase</keyword>
<gene>
    <name evidence="10" type="primary">hisH</name>
    <name evidence="13" type="ORF">SAMN02745166_04065</name>
</gene>
<dbReference type="CDD" id="cd01748">
    <property type="entry name" value="GATase1_IGP_Synthase"/>
    <property type="match status" value="1"/>
</dbReference>
<keyword evidence="10" id="KW-0963">Cytoplasm</keyword>
<evidence type="ECO:0000256" key="5">
    <source>
        <dbReference type="ARBA" id="ARBA00022962"/>
    </source>
</evidence>
<feature type="active site" evidence="10 11">
    <location>
        <position position="185"/>
    </location>
</feature>